<organism evidence="1 2">
    <name type="scientific">Zhongshania guokunii</name>
    <dbReference type="NCBI Taxonomy" id="641783"/>
    <lineage>
        <taxon>Bacteria</taxon>
        <taxon>Pseudomonadati</taxon>
        <taxon>Pseudomonadota</taxon>
        <taxon>Gammaproteobacteria</taxon>
        <taxon>Cellvibrionales</taxon>
        <taxon>Spongiibacteraceae</taxon>
        <taxon>Zhongshania</taxon>
    </lineage>
</organism>
<name>A0ABV3U5Q9_9GAMM</name>
<dbReference type="RefSeq" id="WP_368381513.1">
    <property type="nucleotide sequence ID" value="NZ_JBFRYA010000007.1"/>
</dbReference>
<accession>A0ABV3U5Q9</accession>
<evidence type="ECO:0000313" key="1">
    <source>
        <dbReference type="EMBL" id="MEX1669241.1"/>
    </source>
</evidence>
<dbReference type="Proteomes" id="UP001557485">
    <property type="component" value="Unassembled WGS sequence"/>
</dbReference>
<comment type="caution">
    <text evidence="1">The sequence shown here is derived from an EMBL/GenBank/DDBJ whole genome shotgun (WGS) entry which is preliminary data.</text>
</comment>
<keyword evidence="2" id="KW-1185">Reference proteome</keyword>
<dbReference type="Gene3D" id="3.30.2310.20">
    <property type="entry name" value="RelE-like"/>
    <property type="match status" value="1"/>
</dbReference>
<sequence>MEIKFDITRPFEKDLKKLGAREKDRVVAALDRYAAKFDSTLDISTQHIYRPHKINMPEGLESSLYVLRVSPQIRVILTIEEDPLFDQKIITLFRVVKHDDMERTFNSIAESLYQQFRPRESDNG</sequence>
<reference evidence="1 2" key="1">
    <citation type="journal article" date="2011" name="Int. J. Syst. Evol. Microbiol.">
        <title>Zhongshania antarctica gen. nov., sp. nov. and Zhongshania guokunii sp. nov., gammaproteobacteria respectively isolated from coastal attached (fast) ice and surface seawater of the Antarctic.</title>
        <authorList>
            <person name="Li H.J."/>
            <person name="Zhang X.Y."/>
            <person name="Chen C.X."/>
            <person name="Zhang Y.J."/>
            <person name="Gao Z.M."/>
            <person name="Yu Y."/>
            <person name="Chen X.L."/>
            <person name="Chen B."/>
            <person name="Zhang Y.Z."/>
        </authorList>
    </citation>
    <scope>NUCLEOTIDE SEQUENCE [LARGE SCALE GENOMIC DNA]</scope>
    <source>
        <strain evidence="1 2">ZS6-22T</strain>
    </source>
</reference>
<dbReference type="EMBL" id="JBFRYA010000007">
    <property type="protein sequence ID" value="MEX1669241.1"/>
    <property type="molecule type" value="Genomic_DNA"/>
</dbReference>
<protein>
    <submittedName>
        <fullName evidence="1">Uncharacterized protein</fullName>
    </submittedName>
</protein>
<evidence type="ECO:0000313" key="2">
    <source>
        <dbReference type="Proteomes" id="UP001557485"/>
    </source>
</evidence>
<gene>
    <name evidence="1" type="ORF">AB4876_09985</name>
</gene>
<proteinExistence type="predicted"/>
<dbReference type="InterPro" id="IPR035093">
    <property type="entry name" value="RelE/ParE_toxin_dom_sf"/>
</dbReference>